<evidence type="ECO:0000313" key="15">
    <source>
        <dbReference type="EMBL" id="OXA46756.1"/>
    </source>
</evidence>
<dbReference type="Gene3D" id="3.90.230.10">
    <property type="entry name" value="Creatinase/methionine aminopeptidase superfamily"/>
    <property type="match status" value="1"/>
</dbReference>
<reference evidence="15 16" key="1">
    <citation type="submission" date="2015-12" db="EMBL/GenBank/DDBJ databases">
        <title>The genome of Folsomia candida.</title>
        <authorList>
            <person name="Faddeeva A."/>
            <person name="Derks M.F."/>
            <person name="Anvar Y."/>
            <person name="Smit S."/>
            <person name="Van Straalen N."/>
            <person name="Roelofs D."/>
        </authorList>
    </citation>
    <scope>NUCLEOTIDE SEQUENCE [LARGE SCALE GENOMIC DNA]</scope>
    <source>
        <strain evidence="15 16">VU population</strain>
        <tissue evidence="15">Whole body</tissue>
    </source>
</reference>
<dbReference type="SMART" id="SM01287">
    <property type="entry name" value="Rtt106"/>
    <property type="match status" value="1"/>
</dbReference>
<dbReference type="GO" id="GO:0031491">
    <property type="term" value="F:nucleosome binding"/>
    <property type="evidence" value="ECO:0007669"/>
    <property type="project" value="TreeGrafter"/>
</dbReference>
<feature type="compositionally biased region" description="Low complexity" evidence="11">
    <location>
        <begin position="1018"/>
        <end position="1031"/>
    </location>
</feature>
<dbReference type="Proteomes" id="UP000198287">
    <property type="component" value="Unassembled WGS sequence"/>
</dbReference>
<feature type="compositionally biased region" description="Basic and acidic residues" evidence="11">
    <location>
        <begin position="1075"/>
        <end position="1091"/>
    </location>
</feature>
<dbReference type="Pfam" id="PF14826">
    <property type="entry name" value="FACT-Spt16_Nlob"/>
    <property type="match status" value="1"/>
</dbReference>
<keyword evidence="3 10" id="KW-0235">DNA replication</keyword>
<dbReference type="GO" id="GO:0006368">
    <property type="term" value="P:transcription elongation by RNA polymerase II"/>
    <property type="evidence" value="ECO:0007669"/>
    <property type="project" value="TreeGrafter"/>
</dbReference>
<dbReference type="Pfam" id="PF21091">
    <property type="entry name" value="SPT16_C"/>
    <property type="match status" value="1"/>
</dbReference>
<evidence type="ECO:0000256" key="4">
    <source>
        <dbReference type="ARBA" id="ARBA00022763"/>
    </source>
</evidence>
<accession>A0A226DRB7</accession>
<dbReference type="SUPFAM" id="SSF55920">
    <property type="entry name" value="Creatinase/aminopeptidase"/>
    <property type="match status" value="1"/>
</dbReference>
<dbReference type="InterPro" id="IPR000994">
    <property type="entry name" value="Pept_M24"/>
</dbReference>
<dbReference type="Pfam" id="PF24824">
    <property type="entry name" value="PH_SPT16"/>
    <property type="match status" value="1"/>
</dbReference>
<dbReference type="GO" id="GO:0035101">
    <property type="term" value="C:FACT complex"/>
    <property type="evidence" value="ECO:0007669"/>
    <property type="project" value="UniProtKB-UniRule"/>
</dbReference>
<dbReference type="FunFam" id="2.30.29.30:FF:000017">
    <property type="entry name" value="FACT complex subunit SPT16"/>
    <property type="match status" value="1"/>
</dbReference>
<comment type="subcellular location">
    <subcellularLocation>
        <location evidence="10">Nucleus</location>
    </subcellularLocation>
    <subcellularLocation>
        <location evidence="10">Chromosome</location>
    </subcellularLocation>
</comment>
<dbReference type="InterPro" id="IPR033825">
    <property type="entry name" value="Spt16_M24"/>
</dbReference>
<dbReference type="AlphaFoldDB" id="A0A226DRB7"/>
<evidence type="ECO:0000256" key="2">
    <source>
        <dbReference type="ARBA" id="ARBA00022454"/>
    </source>
</evidence>
<feature type="compositionally biased region" description="Basic and acidic residues" evidence="11">
    <location>
        <begin position="461"/>
        <end position="477"/>
    </location>
</feature>
<keyword evidence="6" id="KW-0175">Coiled coil</keyword>
<evidence type="ECO:0000313" key="16">
    <source>
        <dbReference type="Proteomes" id="UP000198287"/>
    </source>
</evidence>
<comment type="caution">
    <text evidence="15">The sequence shown here is derived from an EMBL/GenBank/DDBJ whole genome shotgun (WGS) entry which is preliminary data.</text>
</comment>
<dbReference type="SMART" id="SM01285">
    <property type="entry name" value="FACT-Spt16_Nlob"/>
    <property type="match status" value="1"/>
</dbReference>
<dbReference type="Gene3D" id="3.40.350.10">
    <property type="entry name" value="Creatinase/prolidase N-terminal domain"/>
    <property type="match status" value="1"/>
</dbReference>
<keyword evidence="7 10" id="KW-0804">Transcription</keyword>
<feature type="compositionally biased region" description="Polar residues" evidence="11">
    <location>
        <begin position="507"/>
        <end position="516"/>
    </location>
</feature>
<evidence type="ECO:0000256" key="5">
    <source>
        <dbReference type="ARBA" id="ARBA00023015"/>
    </source>
</evidence>
<dbReference type="InterPro" id="IPR048969">
    <property type="entry name" value="FACT_SPT16_C"/>
</dbReference>
<comment type="similarity">
    <text evidence="1 10">Belongs to the peptidase M24 family. SPT16 subfamily.</text>
</comment>
<dbReference type="GO" id="GO:0006260">
    <property type="term" value="P:DNA replication"/>
    <property type="evidence" value="ECO:0007669"/>
    <property type="project" value="UniProtKB-KW"/>
</dbReference>
<evidence type="ECO:0000256" key="8">
    <source>
        <dbReference type="ARBA" id="ARBA00023204"/>
    </source>
</evidence>
<dbReference type="OMA" id="YHINTIP"/>
<name>A0A226DRB7_FOLCA</name>
<dbReference type="PANTHER" id="PTHR13980">
    <property type="entry name" value="CDC68 RELATED"/>
    <property type="match status" value="1"/>
</dbReference>
<feature type="compositionally biased region" description="Basic and acidic residues" evidence="11">
    <location>
        <begin position="487"/>
        <end position="505"/>
    </location>
</feature>
<keyword evidence="9 10" id="KW-0539">Nucleus</keyword>
<dbReference type="EMBL" id="LNIX01000014">
    <property type="protein sequence ID" value="OXA46756.1"/>
    <property type="molecule type" value="Genomic_DNA"/>
</dbReference>
<organism evidence="15 16">
    <name type="scientific">Folsomia candida</name>
    <name type="common">Springtail</name>
    <dbReference type="NCBI Taxonomy" id="158441"/>
    <lineage>
        <taxon>Eukaryota</taxon>
        <taxon>Metazoa</taxon>
        <taxon>Ecdysozoa</taxon>
        <taxon>Arthropoda</taxon>
        <taxon>Hexapoda</taxon>
        <taxon>Collembola</taxon>
        <taxon>Entomobryomorpha</taxon>
        <taxon>Isotomoidea</taxon>
        <taxon>Isotomidae</taxon>
        <taxon>Proisotominae</taxon>
        <taxon>Folsomia</taxon>
    </lineage>
</organism>
<dbReference type="FunFam" id="2.30.29.210:FF:000001">
    <property type="entry name" value="FACT complex subunit spt16"/>
    <property type="match status" value="1"/>
</dbReference>
<dbReference type="STRING" id="158441.A0A226DRB7"/>
<dbReference type="PANTHER" id="PTHR13980:SF15">
    <property type="entry name" value="FACT COMPLEX SUBUNIT SPT16"/>
    <property type="match status" value="1"/>
</dbReference>
<feature type="domain" description="FACT complex subunit SPT16 N-terminal lobe" evidence="12">
    <location>
        <begin position="6"/>
        <end position="165"/>
    </location>
</feature>
<dbReference type="InterPro" id="IPR011993">
    <property type="entry name" value="PH-like_dom_sf"/>
</dbReference>
<feature type="compositionally biased region" description="Acidic residues" evidence="11">
    <location>
        <begin position="432"/>
        <end position="446"/>
    </location>
</feature>
<keyword evidence="8 10" id="KW-0234">DNA repair</keyword>
<keyword evidence="2 10" id="KW-0158">Chromosome</keyword>
<feature type="region of interest" description="Disordered" evidence="11">
    <location>
        <begin position="432"/>
        <end position="516"/>
    </location>
</feature>
<dbReference type="FunFam" id="3.90.230.10:FF:000005">
    <property type="entry name" value="FACT complex subunit spt16"/>
    <property type="match status" value="1"/>
</dbReference>
<evidence type="ECO:0000256" key="3">
    <source>
        <dbReference type="ARBA" id="ARBA00022705"/>
    </source>
</evidence>
<dbReference type="Gene3D" id="2.30.29.210">
    <property type="entry name" value="FACT complex subunit Spt16p/Cdc68p"/>
    <property type="match status" value="1"/>
</dbReference>
<comment type="subunit">
    <text evidence="10">Component of the FACT complex.</text>
</comment>
<dbReference type="InterPro" id="IPR013719">
    <property type="entry name" value="RTT106/SPT16-like_middle_dom"/>
</dbReference>
<dbReference type="InterPro" id="IPR040258">
    <property type="entry name" value="Spt16"/>
</dbReference>
<evidence type="ECO:0000256" key="9">
    <source>
        <dbReference type="ARBA" id="ARBA00023242"/>
    </source>
</evidence>
<dbReference type="InterPro" id="IPR036005">
    <property type="entry name" value="Creatinase/aminopeptidase-like"/>
</dbReference>
<evidence type="ECO:0000259" key="13">
    <source>
        <dbReference type="SMART" id="SM01286"/>
    </source>
</evidence>
<protein>
    <recommendedName>
        <fullName evidence="10">FACT complex subunit</fullName>
    </recommendedName>
</protein>
<dbReference type="FunFam" id="3.40.350.10:FF:000005">
    <property type="entry name" value="SPT16 homolog, facilitates chromatin-remodeling subunit"/>
    <property type="match status" value="1"/>
</dbReference>
<keyword evidence="16" id="KW-1185">Reference proteome</keyword>
<evidence type="ECO:0000256" key="7">
    <source>
        <dbReference type="ARBA" id="ARBA00023163"/>
    </source>
</evidence>
<dbReference type="CDD" id="cd01091">
    <property type="entry name" value="CDC68-like"/>
    <property type="match status" value="1"/>
</dbReference>
<feature type="compositionally biased region" description="Acidic residues" evidence="11">
    <location>
        <begin position="925"/>
        <end position="975"/>
    </location>
</feature>
<dbReference type="GO" id="GO:0006281">
    <property type="term" value="P:DNA repair"/>
    <property type="evidence" value="ECO:0007669"/>
    <property type="project" value="UniProtKB-UniRule"/>
</dbReference>
<dbReference type="Pfam" id="PF08644">
    <property type="entry name" value="SPT16"/>
    <property type="match status" value="1"/>
</dbReference>
<evidence type="ECO:0000256" key="10">
    <source>
        <dbReference type="RuleBase" id="RU367052"/>
    </source>
</evidence>
<keyword evidence="4 10" id="KW-0227">DNA damage</keyword>
<feature type="domain" description="FACT complex subunit SPT16 middle" evidence="13">
    <location>
        <begin position="528"/>
        <end position="687"/>
    </location>
</feature>
<feature type="compositionally biased region" description="Basic and acidic residues" evidence="11">
    <location>
        <begin position="1057"/>
        <end position="1067"/>
    </location>
</feature>
<evidence type="ECO:0000256" key="1">
    <source>
        <dbReference type="ARBA" id="ARBA00010779"/>
    </source>
</evidence>
<evidence type="ECO:0000256" key="11">
    <source>
        <dbReference type="SAM" id="MobiDB-lite"/>
    </source>
</evidence>
<dbReference type="InterPro" id="IPR056595">
    <property type="entry name" value="Fact-SPT16_PH"/>
</dbReference>
<dbReference type="GO" id="GO:0032786">
    <property type="term" value="P:positive regulation of DNA-templated transcription, elongation"/>
    <property type="evidence" value="ECO:0007669"/>
    <property type="project" value="UniProtKB-ARBA"/>
</dbReference>
<dbReference type="FunFam" id="2.30.29.150:FF:000003">
    <property type="entry name" value="FACT complex subunit SPT16"/>
    <property type="match status" value="1"/>
</dbReference>
<sequence>MAPAGVDKEVFNRRLLRLYNAWKEGKDDWGKIDAMVVPVGVDEEVVYSKSTAIQTWLFGYELPDTIMVFCESVVYFLSSKKKIEFLKAIETKDENGLPPIKLLIRDKGDKDKANFDKLMEAITGSKGGKKIGTFTKDKFPGEFMDSWRSVFSGAKFETLDMGPTLASVMAVKEESEIHTMKRAFQVTMDVLNKYLKDQIMDIVDGDRKARHQKLAEGVESAASDKKYVSGVDTTQVEMCYPPIIQSGGNYNLKFSAITDKNYLHFGTIICCLGARYKSYCSNVVRTFFVNPAPKQEEYYNFLCEVEEELHKYLIPGAKLNEVYDKVVAFVKKGKPELVDKLTKSFGFGMGIEFREASLLIGPKCTATVQKGMTFNIHIGFSDIKNDASSDDGGKKYALFLGDTVLINESGPATPLAPTKKKLKSIGIYLKDEDEEEEDEKENEPEPTDVVGRNRRTAILESKLRQEHTSEEKRKQQQKELAASLNDAARERLAKQKGGKEVEKVRKSNVSYKSTSQMPKEKEIEELKIYVDMKYETIILPVFGMPVPFHISTIKNISQSVEGDYTYLRVNFFHPGATITKAEGSFANPEATFLKEVTYRSINTKEPGEISAPSANLNTAFRLIKEVQKKFKTREAEEREKEDLVKQDSLVLSMNKGNPKLKDLYIRPGLSQKRISGTLEAHSNGFRYTAIRGDKVDILYNNIRHAVFQPCEGEQIILLHFHLKNAILIGKKKNFDIQFYTEVGELHTDLGKHQHMHDRDDLAAEQAERELRHKLTSAFKSFCEKVESTTKGDVEFDTPFRDLGFPGAPFRSTVLLQPTSGCLVNLTEWPPFVISLEDVELVHFERVQFQLKNFDMVFVFKTYTKRTVMINAIPMNMLDHVKNWLTSCQIHYTEGIQSLNWVKILKTINDDPEGFFENGGWNFLEPDSDTEDHDDDDEEDEDETFEISEDEGSEEDSDSEEYSEVDEDEDDDDDSASEGGSSEESGKDWSDLEAEAAEADKNQNNFQDEYTRTKGSSGGSKRPVPSSSSASSSRHRDSPSKKHKSSSPSKSRHSHSSSSRDRDRDRRDRHSHSKSSHSDKKRPRESSRDSPKSNKKHRK</sequence>
<dbReference type="InterPro" id="IPR029148">
    <property type="entry name" value="FACT-SPT16_Nlobe"/>
</dbReference>
<dbReference type="Gene3D" id="2.30.29.30">
    <property type="entry name" value="Pleckstrin-homology domain (PH domain)/Phosphotyrosine-binding domain (PTB)"/>
    <property type="match status" value="1"/>
</dbReference>
<dbReference type="Pfam" id="PF00557">
    <property type="entry name" value="Peptidase_M24"/>
    <property type="match status" value="1"/>
</dbReference>
<dbReference type="Pfam" id="PF08512">
    <property type="entry name" value="Rttp106-like_middle"/>
    <property type="match status" value="1"/>
</dbReference>
<keyword evidence="5 10" id="KW-0805">Transcription regulation</keyword>
<dbReference type="OrthoDB" id="10251642at2759"/>
<evidence type="ECO:0000256" key="6">
    <source>
        <dbReference type="ARBA" id="ARBA00023054"/>
    </source>
</evidence>
<evidence type="ECO:0000259" key="14">
    <source>
        <dbReference type="SMART" id="SM01287"/>
    </source>
</evidence>
<feature type="domain" description="Histone chaperone RTT106/FACT complex subunit SPT16-like middle" evidence="14">
    <location>
        <begin position="804"/>
        <end position="894"/>
    </location>
</feature>
<dbReference type="InterPro" id="IPR029149">
    <property type="entry name" value="Creatin/AminoP/Spt16_N"/>
</dbReference>
<dbReference type="SMART" id="SM01286">
    <property type="entry name" value="SPT16"/>
    <property type="match status" value="1"/>
</dbReference>
<evidence type="ECO:0000259" key="12">
    <source>
        <dbReference type="SMART" id="SM01285"/>
    </source>
</evidence>
<gene>
    <name evidence="15" type="ORF">Fcan01_18469</name>
</gene>
<proteinExistence type="inferred from homology"/>
<dbReference type="Gene3D" id="2.30.29.150">
    <property type="match status" value="1"/>
</dbReference>
<feature type="region of interest" description="Disordered" evidence="11">
    <location>
        <begin position="915"/>
        <end position="1098"/>
    </location>
</feature>
<feature type="compositionally biased region" description="Basic residues" evidence="11">
    <location>
        <begin position="1040"/>
        <end position="1054"/>
    </location>
</feature>
<dbReference type="InterPro" id="IPR013953">
    <property type="entry name" value="FACT_SPT16_M"/>
</dbReference>
<comment type="function">
    <text evidence="10">Component of the FACT complex, a general chromatin factor that acts to reorganize nucleosomes. The FACT complex is involved in multiple processes that require DNA as a template such as mRNA elongation, DNA replication and DNA repair. During transcription elongation the FACT complex acts as a histone chaperone that both destabilizes and restores nucleosomal structure. It facilitates the passage of RNA polymerase II and transcription by promoting the dissociation of one histone H2A-H2B dimer from the nucleosome, then subsequently promotes the reestablishment of the nucleosome following the passage of RNA polymerase II.</text>
</comment>